<dbReference type="PANTHER" id="PTHR28087:SF1">
    <property type="entry name" value="ATPASE SYNTHESIS PROTEIN 25, MITOCHONDRIAL"/>
    <property type="match status" value="1"/>
</dbReference>
<dbReference type="Proteomes" id="UP001150904">
    <property type="component" value="Unassembled WGS sequence"/>
</dbReference>
<evidence type="ECO:0000256" key="1">
    <source>
        <dbReference type="ARBA" id="ARBA00003470"/>
    </source>
</evidence>
<reference evidence="10" key="1">
    <citation type="submission" date="2022-12" db="EMBL/GenBank/DDBJ databases">
        <authorList>
            <person name="Petersen C."/>
        </authorList>
    </citation>
    <scope>NUCLEOTIDE SEQUENCE</scope>
    <source>
        <strain evidence="10">IBT 15544</strain>
    </source>
</reference>
<comment type="similarity">
    <text evidence="3 8">Belongs to the ATP25 family.</text>
</comment>
<comment type="function">
    <text evidence="1">Probable mitochondrial mRNA stabilization factor.</text>
</comment>
<feature type="region of interest" description="Disordered" evidence="9">
    <location>
        <begin position="260"/>
        <end position="311"/>
    </location>
</feature>
<dbReference type="PANTHER" id="PTHR28087">
    <property type="entry name" value="ATPASE SYNTHESIS PROTEIN 25, MITOCHONDRIAL"/>
    <property type="match status" value="1"/>
</dbReference>
<dbReference type="SUPFAM" id="SSF81301">
    <property type="entry name" value="Nucleotidyltransferase"/>
    <property type="match status" value="1"/>
</dbReference>
<dbReference type="GO" id="GO:0005743">
    <property type="term" value="C:mitochondrial inner membrane"/>
    <property type="evidence" value="ECO:0007669"/>
    <property type="project" value="UniProtKB-SubCell"/>
</dbReference>
<name>A0A9W9NFH4_9EURO</name>
<reference evidence="10" key="2">
    <citation type="journal article" date="2023" name="IMA Fungus">
        <title>Comparative genomic study of the Penicillium genus elucidates a diverse pangenome and 15 lateral gene transfer events.</title>
        <authorList>
            <person name="Petersen C."/>
            <person name="Sorensen T."/>
            <person name="Nielsen M.R."/>
            <person name="Sondergaard T.E."/>
            <person name="Sorensen J.L."/>
            <person name="Fitzpatrick D.A."/>
            <person name="Frisvad J.C."/>
            <person name="Nielsen K.L."/>
        </authorList>
    </citation>
    <scope>NUCLEOTIDE SEQUENCE</scope>
    <source>
        <strain evidence="10">IBT 15544</strain>
    </source>
</reference>
<gene>
    <name evidence="10" type="ORF">N7498_000975</name>
</gene>
<accession>A0A9W9NFH4</accession>
<feature type="compositionally biased region" description="Polar residues" evidence="9">
    <location>
        <begin position="267"/>
        <end position="283"/>
    </location>
</feature>
<evidence type="ECO:0000256" key="6">
    <source>
        <dbReference type="ARBA" id="ARBA00023128"/>
    </source>
</evidence>
<evidence type="ECO:0000256" key="9">
    <source>
        <dbReference type="SAM" id="MobiDB-lite"/>
    </source>
</evidence>
<dbReference type="RefSeq" id="XP_058313449.1">
    <property type="nucleotide sequence ID" value="XM_058448038.1"/>
</dbReference>
<dbReference type="Pfam" id="PF02410">
    <property type="entry name" value="RsfS"/>
    <property type="match status" value="1"/>
</dbReference>
<organism evidence="10 11">
    <name type="scientific">Penicillium cinerascens</name>
    <dbReference type="NCBI Taxonomy" id="70096"/>
    <lineage>
        <taxon>Eukaryota</taxon>
        <taxon>Fungi</taxon>
        <taxon>Dikarya</taxon>
        <taxon>Ascomycota</taxon>
        <taxon>Pezizomycotina</taxon>
        <taxon>Eurotiomycetes</taxon>
        <taxon>Eurotiomycetidae</taxon>
        <taxon>Eurotiales</taxon>
        <taxon>Aspergillaceae</taxon>
        <taxon>Penicillium</taxon>
    </lineage>
</organism>
<evidence type="ECO:0000256" key="8">
    <source>
        <dbReference type="RuleBase" id="RU367062"/>
    </source>
</evidence>
<evidence type="ECO:0000256" key="5">
    <source>
        <dbReference type="ARBA" id="ARBA00022946"/>
    </source>
</evidence>
<evidence type="ECO:0000313" key="11">
    <source>
        <dbReference type="Proteomes" id="UP001150904"/>
    </source>
</evidence>
<dbReference type="FunFam" id="3.30.460.10:FF:000044">
    <property type="entry name" value="ATPase synthesis protein 25, mitochondrial"/>
    <property type="match status" value="1"/>
</dbReference>
<feature type="region of interest" description="Disordered" evidence="9">
    <location>
        <begin position="18"/>
        <end position="62"/>
    </location>
</feature>
<sequence>MPRYTSALRPAFNSRTFSAIGPLRSDRPPISQHPEVNESPAEERSAEMEKNTTASSHVPWYLQEEPLATETRSVSGDHIPEIPENSPEMLTTLLDYTYKDLGLDSLKLYDLRGLDIPAALGANVIMIIGTARSVKHLNVSADRLCRWLRSKYKLTPYADGLLGRNELKIKLRRKAKRARAASAAGAFIDEKDDGITTGWICVNTGVVDKDTPKAELSELGFEGFGQVDAGTSVVVQIFTEEKRADVDLEGLWQKTMERAEKKRLQDEQNNSVAASRSPATSDSPFGPGGQKRRLHSARHDAKHSTNSSGLSLSDALAATSATQKARGKGLSTETLVKLLVGLSHESARSELGTGPEDQNSTLFLQLLYASLPPSMAEPAISHLRLNLFSIAVSRQHPAYSKEALFSSFSDLLNDGHDLPDELAFEILAALLTPRVENVQRPAPYLPESDMELALQVLDRLSLRGVPILNYKLFNMLYQVVDIPTLPSSEPSPDESVPRSANVKRWSQSQRQKLDRLSKIVAAADVPFDAPEARKLMVTQFRCEDYDGFWRLWRQLPLKGAQRTREDYVQLFQLHADLGEERQARDCLSAWVPMMAREQSPIVLQGPLVNSLMHCLLVADPDIHNRAEDASPSYFAEVWTRCQSALAQEAAHDDAW</sequence>
<comment type="function">
    <text evidence="8">Mitochondrial mRNA stabilization factor.</text>
</comment>
<keyword evidence="4 8" id="KW-0999">Mitochondrion inner membrane</keyword>
<dbReference type="EMBL" id="JAPQKR010000004">
    <property type="protein sequence ID" value="KAJ5218876.1"/>
    <property type="molecule type" value="Genomic_DNA"/>
</dbReference>
<dbReference type="InterPro" id="IPR040152">
    <property type="entry name" value="Atp25"/>
</dbReference>
<keyword evidence="7 8" id="KW-0472">Membrane</keyword>
<proteinExistence type="inferred from homology"/>
<protein>
    <recommendedName>
        <fullName evidence="8">ATPase synthesis protein 25</fullName>
    </recommendedName>
</protein>
<dbReference type="GO" id="GO:0048255">
    <property type="term" value="P:mRNA stabilization"/>
    <property type="evidence" value="ECO:0007669"/>
    <property type="project" value="TreeGrafter"/>
</dbReference>
<evidence type="ECO:0000256" key="2">
    <source>
        <dbReference type="ARBA" id="ARBA00004443"/>
    </source>
</evidence>
<evidence type="ECO:0000256" key="3">
    <source>
        <dbReference type="ARBA" id="ARBA00010787"/>
    </source>
</evidence>
<comment type="caution">
    <text evidence="10">The sequence shown here is derived from an EMBL/GenBank/DDBJ whole genome shotgun (WGS) entry which is preliminary data.</text>
</comment>
<keyword evidence="5 8" id="KW-0809">Transit peptide</keyword>
<dbReference type="AlphaFoldDB" id="A0A9W9NFH4"/>
<feature type="compositionally biased region" description="Basic and acidic residues" evidence="9">
    <location>
        <begin position="41"/>
        <end position="50"/>
    </location>
</feature>
<keyword evidence="11" id="KW-1185">Reference proteome</keyword>
<evidence type="ECO:0000313" key="10">
    <source>
        <dbReference type="EMBL" id="KAJ5218876.1"/>
    </source>
</evidence>
<comment type="subcellular location">
    <subcellularLocation>
        <location evidence="2 8">Mitochondrion inner membrane</location>
        <topology evidence="2 8">Peripheral membrane protein</topology>
        <orientation evidence="2 8">Matrix side</orientation>
    </subcellularLocation>
</comment>
<evidence type="ECO:0000256" key="7">
    <source>
        <dbReference type="ARBA" id="ARBA00023136"/>
    </source>
</evidence>
<dbReference type="Gene3D" id="3.30.460.10">
    <property type="entry name" value="Beta Polymerase, domain 2"/>
    <property type="match status" value="1"/>
</dbReference>
<dbReference type="InterPro" id="IPR043519">
    <property type="entry name" value="NT_sf"/>
</dbReference>
<dbReference type="OrthoDB" id="107372at2759"/>
<keyword evidence="6 8" id="KW-0496">Mitochondrion</keyword>
<dbReference type="GeneID" id="83175338"/>
<dbReference type="GO" id="GO:0140053">
    <property type="term" value="P:mitochondrial gene expression"/>
    <property type="evidence" value="ECO:0007669"/>
    <property type="project" value="UniProtKB-UniRule"/>
</dbReference>
<evidence type="ECO:0000256" key="4">
    <source>
        <dbReference type="ARBA" id="ARBA00022792"/>
    </source>
</evidence>